<protein>
    <submittedName>
        <fullName evidence="2">Uncharacterized protein</fullName>
    </submittedName>
</protein>
<dbReference type="Proteomes" id="UP000438182">
    <property type="component" value="Unassembled WGS sequence"/>
</dbReference>
<feature type="transmembrane region" description="Helical" evidence="1">
    <location>
        <begin position="52"/>
        <end position="74"/>
    </location>
</feature>
<reference evidence="2 3" key="1">
    <citation type="submission" date="2019-12" db="EMBL/GenBank/DDBJ databases">
        <authorList>
            <person name="Kim Y.S."/>
        </authorList>
    </citation>
    <scope>NUCLEOTIDE SEQUENCE [LARGE SCALE GENOMIC DNA]</scope>
    <source>
        <strain evidence="2 3">MMS17-SY077</strain>
    </source>
</reference>
<dbReference type="RefSeq" id="WP_160423500.1">
    <property type="nucleotide sequence ID" value="NZ_WSTA01000020.1"/>
</dbReference>
<evidence type="ECO:0000256" key="1">
    <source>
        <dbReference type="SAM" id="Phobius"/>
    </source>
</evidence>
<gene>
    <name evidence="2" type="ORF">GB864_06310</name>
</gene>
<keyword evidence="1" id="KW-1133">Transmembrane helix</keyword>
<dbReference type="AlphaFoldDB" id="A0A6I4NV36"/>
<feature type="transmembrane region" description="Helical" evidence="1">
    <location>
        <begin position="6"/>
        <end position="24"/>
    </location>
</feature>
<accession>A0A6I4NV36</accession>
<organism evidence="2 3">
    <name type="scientific">Agromyces seonyuensis</name>
    <dbReference type="NCBI Taxonomy" id="2662446"/>
    <lineage>
        <taxon>Bacteria</taxon>
        <taxon>Bacillati</taxon>
        <taxon>Actinomycetota</taxon>
        <taxon>Actinomycetes</taxon>
        <taxon>Micrococcales</taxon>
        <taxon>Microbacteriaceae</taxon>
        <taxon>Agromyces</taxon>
    </lineage>
</organism>
<dbReference type="EMBL" id="WSTA01000020">
    <property type="protein sequence ID" value="MWB98160.1"/>
    <property type="molecule type" value="Genomic_DNA"/>
</dbReference>
<name>A0A6I4NV36_9MICO</name>
<sequence>MEPGLIFALVWAVLALFVGGLLVVRRNWLAATIKAEREAPGMRPGLRSPKAGMFLAIGLVFLAMGVFIFVWLLVAAF</sequence>
<keyword evidence="1" id="KW-0472">Membrane</keyword>
<evidence type="ECO:0000313" key="2">
    <source>
        <dbReference type="EMBL" id="MWB98160.1"/>
    </source>
</evidence>
<comment type="caution">
    <text evidence="2">The sequence shown here is derived from an EMBL/GenBank/DDBJ whole genome shotgun (WGS) entry which is preliminary data.</text>
</comment>
<evidence type="ECO:0000313" key="3">
    <source>
        <dbReference type="Proteomes" id="UP000438182"/>
    </source>
</evidence>
<proteinExistence type="predicted"/>
<keyword evidence="1" id="KW-0812">Transmembrane</keyword>
<keyword evidence="3" id="KW-1185">Reference proteome</keyword>